<organism evidence="2 3">
    <name type="scientific">Saccharopolyspora rosea</name>
    <dbReference type="NCBI Taxonomy" id="524884"/>
    <lineage>
        <taxon>Bacteria</taxon>
        <taxon>Bacillati</taxon>
        <taxon>Actinomycetota</taxon>
        <taxon>Actinomycetes</taxon>
        <taxon>Pseudonocardiales</taxon>
        <taxon>Pseudonocardiaceae</taxon>
        <taxon>Saccharopolyspora</taxon>
    </lineage>
</organism>
<evidence type="ECO:0000313" key="3">
    <source>
        <dbReference type="Proteomes" id="UP001597018"/>
    </source>
</evidence>
<keyword evidence="3" id="KW-1185">Reference proteome</keyword>
<sequence length="397" mass="43039">MTTTFDELPDIDAANVVRCARVLLRRPLLRPGGPDGDLLPMIYRQRAVLQEVFASLLGYRLVVERRFARLYKSGPGADATRGEPSLSPRGYAYLALTLAALTGIGRQVLLSRLVSDIRAAAVEAGIEVVDDPADRRALTAALRHLVALGVITETEGSVTGDAEALITIDTDLLGQLVAGPLAEAESPQQLVEQAAAAGPRNIEHAVRRRLVEDPVVLYADLPAEQADWLRRNTANESRLLERHFGLVTESRAEGVVASDPEDYLTDVAFPGPGTVARIALLALPALLARGAPDDAGNHPVTWQDLTEVCEELVDSYPAAWSRQATEDHQDLVRSVIALLRRLGLLRPDGDRWSLAPAAHRWLPQPDASPAPGREPEPPAPEPPGWSLFDEMEEDGPR</sequence>
<dbReference type="InterPro" id="IPR013494">
    <property type="entry name" value="CHP02678"/>
</dbReference>
<dbReference type="NCBIfam" id="TIGR02678">
    <property type="entry name" value="TIGR02678 family protein"/>
    <property type="match status" value="1"/>
</dbReference>
<dbReference type="RefSeq" id="WP_263251702.1">
    <property type="nucleotide sequence ID" value="NZ_BAABLT010000045.1"/>
</dbReference>
<dbReference type="Proteomes" id="UP001597018">
    <property type="component" value="Unassembled WGS sequence"/>
</dbReference>
<evidence type="ECO:0000313" key="2">
    <source>
        <dbReference type="EMBL" id="MFD0922364.1"/>
    </source>
</evidence>
<reference evidence="3" key="1">
    <citation type="journal article" date="2019" name="Int. J. Syst. Evol. Microbiol.">
        <title>The Global Catalogue of Microorganisms (GCM) 10K type strain sequencing project: providing services to taxonomists for standard genome sequencing and annotation.</title>
        <authorList>
            <consortium name="The Broad Institute Genomics Platform"/>
            <consortium name="The Broad Institute Genome Sequencing Center for Infectious Disease"/>
            <person name="Wu L."/>
            <person name="Ma J."/>
        </authorList>
    </citation>
    <scope>NUCLEOTIDE SEQUENCE [LARGE SCALE GENOMIC DNA]</scope>
    <source>
        <strain evidence="3">CCUG 56401</strain>
    </source>
</reference>
<comment type="caution">
    <text evidence="2">The sequence shown here is derived from an EMBL/GenBank/DDBJ whole genome shotgun (WGS) entry which is preliminary data.</text>
</comment>
<gene>
    <name evidence="2" type="ORF">ACFQ16_21680</name>
</gene>
<protein>
    <submittedName>
        <fullName evidence="2">TIGR02678 family protein</fullName>
    </submittedName>
</protein>
<accession>A0ABW3G0E2</accession>
<name>A0ABW3G0E2_9PSEU</name>
<feature type="region of interest" description="Disordered" evidence="1">
    <location>
        <begin position="356"/>
        <end position="397"/>
    </location>
</feature>
<dbReference type="EMBL" id="JBHTIW010000020">
    <property type="protein sequence ID" value="MFD0922364.1"/>
    <property type="molecule type" value="Genomic_DNA"/>
</dbReference>
<evidence type="ECO:0000256" key="1">
    <source>
        <dbReference type="SAM" id="MobiDB-lite"/>
    </source>
</evidence>
<dbReference type="Pfam" id="PF09661">
    <property type="entry name" value="DUF2398"/>
    <property type="match status" value="1"/>
</dbReference>
<proteinExistence type="predicted"/>